<sequence>MTALILSLLHPLGLCVALLTLTSIAYGFYDAFLQHLRKVPGPLLASLSPFWQVYLLLVRRQHIEYIRLHEKYGPVVRVGPNTVIINDSTYFSAWSKWDMADFWLAFRPDPVHLSHSKYNDVKAHTRQKKLSMGGCQMSAVLKNEFTMDKHISTLTAQIKARSGL</sequence>
<keyword evidence="1" id="KW-0812">Transmembrane</keyword>
<organism evidence="2 3">
    <name type="scientific">Lithohypha guttulata</name>
    <dbReference type="NCBI Taxonomy" id="1690604"/>
    <lineage>
        <taxon>Eukaryota</taxon>
        <taxon>Fungi</taxon>
        <taxon>Dikarya</taxon>
        <taxon>Ascomycota</taxon>
        <taxon>Pezizomycotina</taxon>
        <taxon>Eurotiomycetes</taxon>
        <taxon>Chaetothyriomycetidae</taxon>
        <taxon>Chaetothyriales</taxon>
        <taxon>Trichomeriaceae</taxon>
        <taxon>Lithohypha</taxon>
    </lineage>
</organism>
<evidence type="ECO:0000313" key="3">
    <source>
        <dbReference type="Proteomes" id="UP001345013"/>
    </source>
</evidence>
<feature type="transmembrane region" description="Helical" evidence="1">
    <location>
        <begin position="41"/>
        <end position="58"/>
    </location>
</feature>
<comment type="caution">
    <text evidence="2">The sequence shown here is derived from an EMBL/GenBank/DDBJ whole genome shotgun (WGS) entry which is preliminary data.</text>
</comment>
<dbReference type="InterPro" id="IPR036396">
    <property type="entry name" value="Cyt_P450_sf"/>
</dbReference>
<evidence type="ECO:0000313" key="2">
    <source>
        <dbReference type="EMBL" id="KAK5093571.1"/>
    </source>
</evidence>
<keyword evidence="1" id="KW-1133">Transmembrane helix</keyword>
<accession>A0ABR0KCT7</accession>
<reference evidence="2 3" key="1">
    <citation type="submission" date="2023-08" db="EMBL/GenBank/DDBJ databases">
        <title>Black Yeasts Isolated from many extreme environments.</title>
        <authorList>
            <person name="Coleine C."/>
            <person name="Stajich J.E."/>
            <person name="Selbmann L."/>
        </authorList>
    </citation>
    <scope>NUCLEOTIDE SEQUENCE [LARGE SCALE GENOMIC DNA]</scope>
    <source>
        <strain evidence="2 3">CCFEE 5885</strain>
    </source>
</reference>
<protein>
    <recommendedName>
        <fullName evidence="4">Cytochrome P450</fullName>
    </recommendedName>
</protein>
<evidence type="ECO:0008006" key="4">
    <source>
        <dbReference type="Google" id="ProtNLM"/>
    </source>
</evidence>
<name>A0ABR0KCT7_9EURO</name>
<dbReference type="EMBL" id="JAVRRG010000041">
    <property type="protein sequence ID" value="KAK5093571.1"/>
    <property type="molecule type" value="Genomic_DNA"/>
</dbReference>
<keyword evidence="3" id="KW-1185">Reference proteome</keyword>
<evidence type="ECO:0000256" key="1">
    <source>
        <dbReference type="SAM" id="Phobius"/>
    </source>
</evidence>
<gene>
    <name evidence="2" type="ORF">LTR24_004123</name>
</gene>
<keyword evidence="1" id="KW-0472">Membrane</keyword>
<dbReference type="Gene3D" id="1.10.630.10">
    <property type="entry name" value="Cytochrome P450"/>
    <property type="match status" value="1"/>
</dbReference>
<proteinExistence type="predicted"/>
<dbReference type="Proteomes" id="UP001345013">
    <property type="component" value="Unassembled WGS sequence"/>
</dbReference>
<dbReference type="SUPFAM" id="SSF48264">
    <property type="entry name" value="Cytochrome P450"/>
    <property type="match status" value="1"/>
</dbReference>